<dbReference type="Proteomes" id="UP000677244">
    <property type="component" value="Unassembled WGS sequence"/>
</dbReference>
<dbReference type="PANTHER" id="PTHR34817">
    <property type="entry name" value="NUCLEOTIDYLTRANSFERASE"/>
    <property type="match status" value="1"/>
</dbReference>
<dbReference type="RefSeq" id="WP_209137437.1">
    <property type="nucleotide sequence ID" value="NZ_JAGHKO010000001.1"/>
</dbReference>
<gene>
    <name evidence="1" type="ORF">J7I42_03775</name>
</gene>
<reference evidence="1 2" key="1">
    <citation type="submission" date="2021-03" db="EMBL/GenBank/DDBJ databases">
        <title>Assistant Professor.</title>
        <authorList>
            <person name="Huq M.A."/>
        </authorList>
    </citation>
    <scope>NUCLEOTIDE SEQUENCE [LARGE SCALE GENOMIC DNA]</scope>
    <source>
        <strain evidence="1 2">MAH-29</strain>
    </source>
</reference>
<dbReference type="InterPro" id="IPR018775">
    <property type="entry name" value="RlaP"/>
</dbReference>
<comment type="caution">
    <text evidence="1">The sequence shown here is derived from an EMBL/GenBank/DDBJ whole genome shotgun (WGS) entry which is preliminary data.</text>
</comment>
<protein>
    <submittedName>
        <fullName evidence="1">Nucleotidyltransferase domain-containing protein</fullName>
    </submittedName>
</protein>
<organism evidence="1 2">
    <name type="scientific">Niastella soli</name>
    <dbReference type="NCBI Taxonomy" id="2821487"/>
    <lineage>
        <taxon>Bacteria</taxon>
        <taxon>Pseudomonadati</taxon>
        <taxon>Bacteroidota</taxon>
        <taxon>Chitinophagia</taxon>
        <taxon>Chitinophagales</taxon>
        <taxon>Chitinophagaceae</taxon>
        <taxon>Niastella</taxon>
    </lineage>
</organism>
<dbReference type="EMBL" id="JAGHKO010000001">
    <property type="protein sequence ID" value="MBO9199371.1"/>
    <property type="molecule type" value="Genomic_DNA"/>
</dbReference>
<dbReference type="PANTHER" id="PTHR34817:SF2">
    <property type="entry name" value="NUCLEOTIDYLTRANSFERASE"/>
    <property type="match status" value="1"/>
</dbReference>
<evidence type="ECO:0000313" key="1">
    <source>
        <dbReference type="EMBL" id="MBO9199371.1"/>
    </source>
</evidence>
<proteinExistence type="predicted"/>
<name>A0ABS3YNB5_9BACT</name>
<sequence length="254" mass="29475">MQQLILDKLATVEKENGIRILYACESGSRGWEFPSPDSDYDVRFIYVRPYKYYLSVMDRDYDLNFDITGDLDMYGWDVRKVLQLMRKSNTTPFEWLQSPIIYRQEPGFRTDLWTLSQAFFGQVSNIHHYLGIARGAMDTIDNGNEIKIKKLFYVLRPLLAAKWCLEKQTIAPMTIGPLMTLLPDAIKKQVSELISLKANAPEGFVIPISNELKSYIDTEYARISEASTHLKRNQFTADELDAFFVNTITRYDHQ</sequence>
<keyword evidence="2" id="KW-1185">Reference proteome</keyword>
<dbReference type="Pfam" id="PF10127">
    <property type="entry name" value="RlaP"/>
    <property type="match status" value="1"/>
</dbReference>
<evidence type="ECO:0000313" key="2">
    <source>
        <dbReference type="Proteomes" id="UP000677244"/>
    </source>
</evidence>
<accession>A0ABS3YNB5</accession>